<dbReference type="InterPro" id="IPR010982">
    <property type="entry name" value="Lambda_DNA-bd_dom_sf"/>
</dbReference>
<gene>
    <name evidence="2" type="ORF">J7T32_003955</name>
</gene>
<dbReference type="InterPro" id="IPR001387">
    <property type="entry name" value="Cro/C1-type_HTH"/>
</dbReference>
<accession>A0A8X8GWV5</accession>
<dbReference type="Proteomes" id="UP000665944">
    <property type="component" value="Unassembled WGS sequence"/>
</dbReference>
<name>A0A8X8GWV5_STAHO</name>
<proteinExistence type="predicted"/>
<evidence type="ECO:0000259" key="1">
    <source>
        <dbReference type="PROSITE" id="PS50943"/>
    </source>
</evidence>
<dbReference type="Pfam" id="PF01381">
    <property type="entry name" value="HTH_3"/>
    <property type="match status" value="1"/>
</dbReference>
<dbReference type="Gene3D" id="1.10.260.40">
    <property type="entry name" value="lambda repressor-like DNA-binding domains"/>
    <property type="match status" value="1"/>
</dbReference>
<dbReference type="AlphaFoldDB" id="A0A8X8GWV5"/>
<feature type="domain" description="HTH cro/C1-type" evidence="1">
    <location>
        <begin position="8"/>
        <end position="63"/>
    </location>
</feature>
<keyword evidence="3" id="KW-1185">Reference proteome</keyword>
<dbReference type="CDD" id="cd00093">
    <property type="entry name" value="HTH_XRE"/>
    <property type="match status" value="1"/>
</dbReference>
<dbReference type="SMART" id="SM00530">
    <property type="entry name" value="HTH_XRE"/>
    <property type="match status" value="1"/>
</dbReference>
<sequence>MKLNLDRLAKTRKRRKKTQDEMATALGFQSRSAYSKRENGVVSLGADELAIIAELLDYDITYFFD</sequence>
<organism evidence="2 3">
    <name type="scientific">Staphylococcus hominis</name>
    <dbReference type="NCBI Taxonomy" id="1290"/>
    <lineage>
        <taxon>Bacteria</taxon>
        <taxon>Bacillati</taxon>
        <taxon>Bacillota</taxon>
        <taxon>Bacilli</taxon>
        <taxon>Bacillales</taxon>
        <taxon>Staphylococcaceae</taxon>
        <taxon>Staphylococcus</taxon>
    </lineage>
</organism>
<dbReference type="PROSITE" id="PS50943">
    <property type="entry name" value="HTH_CROC1"/>
    <property type="match status" value="1"/>
</dbReference>
<dbReference type="RefSeq" id="WP_017175705.1">
    <property type="nucleotide sequence ID" value="NZ_JABAEZ010000016.1"/>
</dbReference>
<evidence type="ECO:0000313" key="3">
    <source>
        <dbReference type="Proteomes" id="UP000665944"/>
    </source>
</evidence>
<reference evidence="2 3" key="1">
    <citation type="submission" date="2022-06" db="EMBL/GenBank/DDBJ databases">
        <title>Staphylococcus hominis ShoR14 genome sequence.</title>
        <authorList>
            <person name="Yeo C.C."/>
            <person name="Chew C.H."/>
            <person name="Che Hamzah A.M."/>
            <person name="Al-Trad E.I."/>
        </authorList>
    </citation>
    <scope>NUCLEOTIDE SEQUENCE [LARGE SCALE GENOMIC DNA]</scope>
    <source>
        <strain evidence="2 3">ShoR14</strain>
    </source>
</reference>
<evidence type="ECO:0000313" key="2">
    <source>
        <dbReference type="EMBL" id="MCM5671921.1"/>
    </source>
</evidence>
<dbReference type="SUPFAM" id="SSF47413">
    <property type="entry name" value="lambda repressor-like DNA-binding domains"/>
    <property type="match status" value="1"/>
</dbReference>
<dbReference type="EMBL" id="JAGHKT020000003">
    <property type="protein sequence ID" value="MCM5671921.1"/>
    <property type="molecule type" value="Genomic_DNA"/>
</dbReference>
<protein>
    <submittedName>
        <fullName evidence="2">Helix-turn-helix domain-containing protein</fullName>
    </submittedName>
</protein>
<dbReference type="GO" id="GO:0003677">
    <property type="term" value="F:DNA binding"/>
    <property type="evidence" value="ECO:0007669"/>
    <property type="project" value="InterPro"/>
</dbReference>
<comment type="caution">
    <text evidence="2">The sequence shown here is derived from an EMBL/GenBank/DDBJ whole genome shotgun (WGS) entry which is preliminary data.</text>
</comment>